<dbReference type="GeneID" id="114659498"/>
<dbReference type="SUPFAM" id="SSF48371">
    <property type="entry name" value="ARM repeat"/>
    <property type="match status" value="1"/>
</dbReference>
<dbReference type="OrthoDB" id="9999654at2759"/>
<dbReference type="Pfam" id="PF15903">
    <property type="entry name" value="PL48"/>
    <property type="match status" value="1"/>
</dbReference>
<feature type="compositionally biased region" description="Polar residues" evidence="2">
    <location>
        <begin position="49"/>
        <end position="61"/>
    </location>
</feature>
<dbReference type="InterPro" id="IPR011989">
    <property type="entry name" value="ARM-like"/>
</dbReference>
<dbReference type="Proteomes" id="UP000694620">
    <property type="component" value="Chromosome 10"/>
</dbReference>
<comment type="similarity">
    <text evidence="1">Belongs to the RIPOR family.</text>
</comment>
<feature type="region of interest" description="Disordered" evidence="2">
    <location>
        <begin position="47"/>
        <end position="69"/>
    </location>
</feature>
<dbReference type="GeneTree" id="ENSGT00940000153717"/>
<dbReference type="InterPro" id="IPR016024">
    <property type="entry name" value="ARM-type_fold"/>
</dbReference>
<dbReference type="Gene3D" id="1.25.10.10">
    <property type="entry name" value="Leucine-rich Repeat Variant"/>
    <property type="match status" value="1"/>
</dbReference>
<accession>A0A8C4SCF6</accession>
<evidence type="ECO:0000256" key="1">
    <source>
        <dbReference type="ARBA" id="ARBA00005744"/>
    </source>
</evidence>
<evidence type="ECO:0000313" key="5">
    <source>
        <dbReference type="Proteomes" id="UP000694620"/>
    </source>
</evidence>
<reference evidence="4" key="3">
    <citation type="submission" date="2025-09" db="UniProtKB">
        <authorList>
            <consortium name="Ensembl"/>
        </authorList>
    </citation>
    <scope>IDENTIFICATION</scope>
</reference>
<reference evidence="4" key="2">
    <citation type="submission" date="2025-08" db="UniProtKB">
        <authorList>
            <consortium name="Ensembl"/>
        </authorList>
    </citation>
    <scope>IDENTIFICATION</scope>
</reference>
<evidence type="ECO:0000256" key="2">
    <source>
        <dbReference type="SAM" id="MobiDB-lite"/>
    </source>
</evidence>
<feature type="region of interest" description="Disordered" evidence="2">
    <location>
        <begin position="409"/>
        <end position="510"/>
    </location>
</feature>
<feature type="domain" description="FAM65 N-terminal" evidence="3">
    <location>
        <begin position="16"/>
        <end position="362"/>
    </location>
</feature>
<dbReference type="InterPro" id="IPR026136">
    <property type="entry name" value="RIPOR3"/>
</dbReference>
<evidence type="ECO:0000313" key="4">
    <source>
        <dbReference type="Ensembl" id="ENSECRP00000014700.1"/>
    </source>
</evidence>
<dbReference type="CTD" id="140876"/>
<evidence type="ECO:0000259" key="3">
    <source>
        <dbReference type="Pfam" id="PF15903"/>
    </source>
</evidence>
<dbReference type="PANTHER" id="PTHR15829">
    <property type="entry name" value="PROTEIN KINASE PKN/PRK1, EFFECTOR"/>
    <property type="match status" value="1"/>
</dbReference>
<organism evidence="4 5">
    <name type="scientific">Erpetoichthys calabaricus</name>
    <name type="common">Rope fish</name>
    <name type="synonym">Calamoichthys calabaricus</name>
    <dbReference type="NCBI Taxonomy" id="27687"/>
    <lineage>
        <taxon>Eukaryota</taxon>
        <taxon>Metazoa</taxon>
        <taxon>Chordata</taxon>
        <taxon>Craniata</taxon>
        <taxon>Vertebrata</taxon>
        <taxon>Euteleostomi</taxon>
        <taxon>Actinopterygii</taxon>
        <taxon>Polypteriformes</taxon>
        <taxon>Polypteridae</taxon>
        <taxon>Erpetoichthys</taxon>
    </lineage>
</organism>
<dbReference type="Ensembl" id="ENSECRT00000014959.1">
    <property type="protein sequence ID" value="ENSECRP00000014700.1"/>
    <property type="gene ID" value="ENSECRG00000009811.1"/>
</dbReference>
<dbReference type="PANTHER" id="PTHR15829:SF15">
    <property type="entry name" value="RIPOR FAMILY MEMBER 3"/>
    <property type="match status" value="1"/>
</dbReference>
<dbReference type="RefSeq" id="XP_028667856.1">
    <property type="nucleotide sequence ID" value="XM_028812023.2"/>
</dbReference>
<reference evidence="4" key="1">
    <citation type="submission" date="2021-06" db="EMBL/GenBank/DDBJ databases">
        <authorList>
            <consortium name="Wellcome Sanger Institute Data Sharing"/>
        </authorList>
    </citation>
    <scope>NUCLEOTIDE SEQUENCE [LARGE SCALE GENOMIC DNA]</scope>
</reference>
<sequence length="960" mass="108516">MSVKLHFSIPVEGAGVNRSRSFAGFSGVHSRRAQSYSVNRSSVRSKVSLQKSPRMQSSSSKAALARDHQPQQVERIFKALQKGLNEYLEAHQMELDFLASQQKDTRRNSRLAFLYDLEKQTRAAERYIRRLEFHISKIEELYESYCIHWRLCDGAQNMKKAFSMLPSSKASRESLLELSKNYKECMEDMCLIEGALEILLGELHVSMKGLIGFARLCPGDQYEVLIRLGRQRWKLRGKIQTDNRQTWDTERMIFLPHIHENFEIKVTELRGLSTILVGEVTCESVDFFSVRNQIMVVDITELGTIKLQLELVWNPFDFGETDLLSSSASRLSISSRKGSLYSWTPPSTPSFREKYFISVVQQIHDPDGSFPLTPRDTRGISILDYLADSPHGSLSPIFLKHRKNFQTSSQTVFSPSSRDEPQANGTGRQTRLSSGGWSEDSLSKEESHSDNLLPQQWYGTPDILKENGLKADGYPSSGQISTKQLKLEEGTDKGKDSRDTQDKSHLGKSRHSISGLLQDVFEALKSLQKEDRTLKRLEKQTLYFRDILKSTLYVHQTSSTETLAVEEVLESFDFLASDFNADEMSCHGSVRVRDPRSGNLQAGTLRSLQFGSKDSKSAPSNTESVSLTTGNESLDVALVCHLWVCKVLLQHLKSSESKLVQDVLLEELSLQADVLQKISRLSMDTTKNGYFAKEVVPKSQHLKPLLALWDECAASTAVFHCSTERLLKQLKKHFIHKVKAKEPGQADKVFKTLLEQMLTCCRRVPSATYSEGVISIFQFFSYLNESSGVDFGEHLAQLSREVQLLEALGSPKRRKALKKLKGKRMTQLQPLAHTLKLLAALQVDGNHKVAKAAHSCLARGSRIRTFKVKASVFYTEVLKDKDMRVQLAACWALKHLKAVDSLDQIVTLWHSEDEELRGAARETVLSFGKKGQVAFLRMDKICCELQEEPFRNADTEITIL</sequence>
<feature type="compositionally biased region" description="Polar residues" evidence="2">
    <location>
        <begin position="423"/>
        <end position="436"/>
    </location>
</feature>
<dbReference type="AlphaFoldDB" id="A0A8C4SCF6"/>
<protein>
    <submittedName>
        <fullName evidence="4">RIPOR family member 3</fullName>
    </submittedName>
</protein>
<gene>
    <name evidence="4" type="primary">ripor3</name>
</gene>
<feature type="compositionally biased region" description="Basic and acidic residues" evidence="2">
    <location>
        <begin position="485"/>
        <end position="505"/>
    </location>
</feature>
<keyword evidence="5" id="KW-1185">Reference proteome</keyword>
<dbReference type="InterPro" id="IPR031780">
    <property type="entry name" value="FAM65_N"/>
</dbReference>
<name>A0A8C4SCF6_ERPCA</name>
<proteinExistence type="inferred from homology"/>